<dbReference type="PROSITE" id="PS51257">
    <property type="entry name" value="PROKAR_LIPOPROTEIN"/>
    <property type="match status" value="1"/>
</dbReference>
<keyword evidence="5" id="KW-1185">Reference proteome</keyword>
<protein>
    <recommendedName>
        <fullName evidence="3">Ricin B lectin domain-containing protein</fullName>
    </recommendedName>
</protein>
<name>A0AAD8YDC8_9STRA</name>
<sequence>MKPKTQSYAAVVALTACSVALAGEVQSEDPNASSSLQPQESIDDKAINHRVVVEKKSASNHQTNVNRQTSRHLVPTGSSNYAPGCGLSTGTYHSIFLGCYDDHQDDRAFPFQVPSNGHGTLDCERACTSYRYFGRQFKGQCFCGSNYSQIVRHGTDSGCNCCGENVGGGKQCVWENTKHPESQLVEAPATAPAQALTPHSQLFASSAHVGSLSFGSTNIFGEPAKEPEQQSVAQVQNAPSASTTKPTRSFRLRLYWQRGYNWQNSSSEKWWCAECTGNCSSGSRLQIRKCSQTSRQQWAAVDKTIRFAPNTSLCVTASGVGSSNPIRLRQCNGGRDQKFDGVQEQGKFELQPSYNPSRCISQHHHPKDKEPLYPESCSKTRSTKTSYWQVY</sequence>
<accession>A0AAD8YDC8</accession>
<feature type="region of interest" description="Disordered" evidence="1">
    <location>
        <begin position="357"/>
        <end position="377"/>
    </location>
</feature>
<dbReference type="AlphaFoldDB" id="A0AAD8YDC8"/>
<evidence type="ECO:0000256" key="1">
    <source>
        <dbReference type="SAM" id="MobiDB-lite"/>
    </source>
</evidence>
<comment type="caution">
    <text evidence="4">The sequence shown here is derived from an EMBL/GenBank/DDBJ whole genome shotgun (WGS) entry which is preliminary data.</text>
</comment>
<feature type="signal peptide" evidence="2">
    <location>
        <begin position="1"/>
        <end position="22"/>
    </location>
</feature>
<proteinExistence type="predicted"/>
<reference evidence="4" key="1">
    <citation type="submission" date="2023-06" db="EMBL/GenBank/DDBJ databases">
        <title>Survivors Of The Sea: Transcriptome response of Skeletonema marinoi to long-term dormancy.</title>
        <authorList>
            <person name="Pinder M.I.M."/>
            <person name="Kourtchenko O."/>
            <person name="Robertson E.K."/>
            <person name="Larsson T."/>
            <person name="Maumus F."/>
            <person name="Osuna-Cruz C.M."/>
            <person name="Vancaester E."/>
            <person name="Stenow R."/>
            <person name="Vandepoele K."/>
            <person name="Ploug H."/>
            <person name="Bruchert V."/>
            <person name="Godhe A."/>
            <person name="Topel M."/>
        </authorList>
    </citation>
    <scope>NUCLEOTIDE SEQUENCE</scope>
    <source>
        <strain evidence="4">R05AC</strain>
    </source>
</reference>
<feature type="compositionally biased region" description="Polar residues" evidence="1">
    <location>
        <begin position="229"/>
        <end position="244"/>
    </location>
</feature>
<evidence type="ECO:0000259" key="3">
    <source>
        <dbReference type="Pfam" id="PF00652"/>
    </source>
</evidence>
<dbReference type="EMBL" id="JATAAI010000009">
    <property type="protein sequence ID" value="KAK1743509.1"/>
    <property type="molecule type" value="Genomic_DNA"/>
</dbReference>
<dbReference type="Gene3D" id="2.80.10.50">
    <property type="match status" value="1"/>
</dbReference>
<dbReference type="SUPFAM" id="SSF50370">
    <property type="entry name" value="Ricin B-like lectins"/>
    <property type="match status" value="1"/>
</dbReference>
<dbReference type="Pfam" id="PF00652">
    <property type="entry name" value="Ricin_B_lectin"/>
    <property type="match status" value="1"/>
</dbReference>
<gene>
    <name evidence="4" type="ORF">QTG54_006130</name>
</gene>
<dbReference type="InterPro" id="IPR035992">
    <property type="entry name" value="Ricin_B-like_lectins"/>
</dbReference>
<evidence type="ECO:0000313" key="5">
    <source>
        <dbReference type="Proteomes" id="UP001224775"/>
    </source>
</evidence>
<evidence type="ECO:0000313" key="4">
    <source>
        <dbReference type="EMBL" id="KAK1743509.1"/>
    </source>
</evidence>
<feature type="region of interest" description="Disordered" evidence="1">
    <location>
        <begin position="225"/>
        <end position="244"/>
    </location>
</feature>
<keyword evidence="2" id="KW-0732">Signal</keyword>
<feature type="chain" id="PRO_5041923928" description="Ricin B lectin domain-containing protein" evidence="2">
    <location>
        <begin position="23"/>
        <end position="391"/>
    </location>
</feature>
<feature type="domain" description="Ricin B lectin" evidence="3">
    <location>
        <begin position="272"/>
        <end position="380"/>
    </location>
</feature>
<organism evidence="4 5">
    <name type="scientific">Skeletonema marinoi</name>
    <dbReference type="NCBI Taxonomy" id="267567"/>
    <lineage>
        <taxon>Eukaryota</taxon>
        <taxon>Sar</taxon>
        <taxon>Stramenopiles</taxon>
        <taxon>Ochrophyta</taxon>
        <taxon>Bacillariophyta</taxon>
        <taxon>Coscinodiscophyceae</taxon>
        <taxon>Thalassiosirophycidae</taxon>
        <taxon>Thalassiosirales</taxon>
        <taxon>Skeletonemataceae</taxon>
        <taxon>Skeletonema</taxon>
        <taxon>Skeletonema marinoi-dohrnii complex</taxon>
    </lineage>
</organism>
<dbReference type="Proteomes" id="UP001224775">
    <property type="component" value="Unassembled WGS sequence"/>
</dbReference>
<dbReference type="PROSITE" id="PS50231">
    <property type="entry name" value="RICIN_B_LECTIN"/>
    <property type="match status" value="1"/>
</dbReference>
<evidence type="ECO:0000256" key="2">
    <source>
        <dbReference type="SAM" id="SignalP"/>
    </source>
</evidence>
<dbReference type="InterPro" id="IPR000772">
    <property type="entry name" value="Ricin_B_lectin"/>
</dbReference>